<feature type="non-terminal residue" evidence="2">
    <location>
        <position position="70"/>
    </location>
</feature>
<feature type="compositionally biased region" description="Basic residues" evidence="1">
    <location>
        <begin position="39"/>
        <end position="62"/>
    </location>
</feature>
<dbReference type="EMBL" id="CAJVPY010022354">
    <property type="protein sequence ID" value="CAG8782556.1"/>
    <property type="molecule type" value="Genomic_DNA"/>
</dbReference>
<gene>
    <name evidence="2" type="ORF">DERYTH_LOCUS19827</name>
</gene>
<evidence type="ECO:0000313" key="3">
    <source>
        <dbReference type="Proteomes" id="UP000789405"/>
    </source>
</evidence>
<protein>
    <submittedName>
        <fullName evidence="2">4122_t:CDS:1</fullName>
    </submittedName>
</protein>
<evidence type="ECO:0000313" key="2">
    <source>
        <dbReference type="EMBL" id="CAG8782556.1"/>
    </source>
</evidence>
<evidence type="ECO:0000256" key="1">
    <source>
        <dbReference type="SAM" id="MobiDB-lite"/>
    </source>
</evidence>
<sequence>MASKMTNLLKNQLKNDEQNLLGGLHKYEEFKKQNTQRHQNMKNLKKKKSTKLPKKSPKMTKKLAKEPAKK</sequence>
<accession>A0A9N9P408</accession>
<organism evidence="2 3">
    <name type="scientific">Dentiscutata erythropus</name>
    <dbReference type="NCBI Taxonomy" id="1348616"/>
    <lineage>
        <taxon>Eukaryota</taxon>
        <taxon>Fungi</taxon>
        <taxon>Fungi incertae sedis</taxon>
        <taxon>Mucoromycota</taxon>
        <taxon>Glomeromycotina</taxon>
        <taxon>Glomeromycetes</taxon>
        <taxon>Diversisporales</taxon>
        <taxon>Gigasporaceae</taxon>
        <taxon>Dentiscutata</taxon>
    </lineage>
</organism>
<dbReference type="AlphaFoldDB" id="A0A9N9P408"/>
<keyword evidence="3" id="KW-1185">Reference proteome</keyword>
<proteinExistence type="predicted"/>
<feature type="region of interest" description="Disordered" evidence="1">
    <location>
        <begin position="31"/>
        <end position="70"/>
    </location>
</feature>
<name>A0A9N9P408_9GLOM</name>
<reference evidence="2" key="1">
    <citation type="submission" date="2021-06" db="EMBL/GenBank/DDBJ databases">
        <authorList>
            <person name="Kallberg Y."/>
            <person name="Tangrot J."/>
            <person name="Rosling A."/>
        </authorList>
    </citation>
    <scope>NUCLEOTIDE SEQUENCE</scope>
    <source>
        <strain evidence="2">MA453B</strain>
    </source>
</reference>
<comment type="caution">
    <text evidence="2">The sequence shown here is derived from an EMBL/GenBank/DDBJ whole genome shotgun (WGS) entry which is preliminary data.</text>
</comment>
<dbReference type="Proteomes" id="UP000789405">
    <property type="component" value="Unassembled WGS sequence"/>
</dbReference>